<feature type="domain" description="Amine oxidase" evidence="3">
    <location>
        <begin position="69"/>
        <end position="503"/>
    </location>
</feature>
<dbReference type="Gene3D" id="3.50.50.60">
    <property type="entry name" value="FAD/NAD(P)-binding domain"/>
    <property type="match status" value="1"/>
</dbReference>
<evidence type="ECO:0000313" key="4">
    <source>
        <dbReference type="EMBL" id="MFM9608286.1"/>
    </source>
</evidence>
<protein>
    <submittedName>
        <fullName evidence="4">FAD-dependent oxidoreductase</fullName>
    </submittedName>
</protein>
<accession>A0ABW9HKI0</accession>
<keyword evidence="5" id="KW-1185">Reference proteome</keyword>
<gene>
    <name evidence="4" type="ORF">ACKI18_06120</name>
</gene>
<dbReference type="SUPFAM" id="SSF54373">
    <property type="entry name" value="FAD-linked reductases, C-terminal domain"/>
    <property type="match status" value="1"/>
</dbReference>
<keyword evidence="2" id="KW-0560">Oxidoreductase</keyword>
<proteinExistence type="predicted"/>
<dbReference type="Proteomes" id="UP001631957">
    <property type="component" value="Unassembled WGS sequence"/>
</dbReference>
<comment type="caution">
    <text evidence="4">The sequence shown here is derived from an EMBL/GenBank/DDBJ whole genome shotgun (WGS) entry which is preliminary data.</text>
</comment>
<sequence length="509" mass="54909">MPAGSTPWMRTLRASRDTSRRTVLRGALATAGAVAVDARLSRPASAADRPAGGRPTPHDARVVVVGAGLAGLTAAYRLARQGVHVQVFEARDDRVGGRCWTARGFAGGQLAEHGGERIDTRHTHIRKLAAELALRLEEDDPGRRHGERSVLRLQGAVRDEAVVSQDMDLVEQRLRADARRIGSYFADRASRAARDFDQLSVRDWLQANVPGGMSSLLASSLACGVATFYGNDAADLSAINLIEQFFGPDGADEKYHVEGGNDLIPGALAARLPKPALRFGTPLLAVRRTGDTYRLRFGGVRREVIADRVVLALPFTTLRRVDLDDSGLGARKREAIDSHGMGTNAKVLLQFDRQFHRFDDFSGRVTSDDPQLTTWDTSAYQTGAEGLLTLFVGGGSGSSYPTATPHGKLSAAVTGTTLAGLDALVPGLKGAYNGHGWLDSWADDPWARGSYASYRPGQYTKYWGWTGRSEGRLHFAGEHTSTHSQGYLNGAVESGERVAREVLTALRRG</sequence>
<dbReference type="PROSITE" id="PS51318">
    <property type="entry name" value="TAT"/>
    <property type="match status" value="1"/>
</dbReference>
<organism evidence="4 5">
    <name type="scientific">Streptomyces niveiscabiei</name>
    <dbReference type="NCBI Taxonomy" id="164115"/>
    <lineage>
        <taxon>Bacteria</taxon>
        <taxon>Bacillati</taxon>
        <taxon>Actinomycetota</taxon>
        <taxon>Actinomycetes</taxon>
        <taxon>Kitasatosporales</taxon>
        <taxon>Streptomycetaceae</taxon>
        <taxon>Streptomyces</taxon>
    </lineage>
</organism>
<dbReference type="InterPro" id="IPR002937">
    <property type="entry name" value="Amino_oxidase"/>
</dbReference>
<name>A0ABW9HKI0_9ACTN</name>
<dbReference type="PANTHER" id="PTHR10742:SF410">
    <property type="entry name" value="LYSINE-SPECIFIC HISTONE DEMETHYLASE 2"/>
    <property type="match status" value="1"/>
</dbReference>
<evidence type="ECO:0000256" key="2">
    <source>
        <dbReference type="ARBA" id="ARBA00023002"/>
    </source>
</evidence>
<comment type="cofactor">
    <cofactor evidence="1">
        <name>FAD</name>
        <dbReference type="ChEBI" id="CHEBI:57692"/>
    </cofactor>
</comment>
<dbReference type="InterPro" id="IPR050281">
    <property type="entry name" value="Flavin_monoamine_oxidase"/>
</dbReference>
<dbReference type="RefSeq" id="WP_409120664.1">
    <property type="nucleotide sequence ID" value="NZ_JBJVNI010000003.1"/>
</dbReference>
<evidence type="ECO:0000259" key="3">
    <source>
        <dbReference type="Pfam" id="PF01593"/>
    </source>
</evidence>
<evidence type="ECO:0000256" key="1">
    <source>
        <dbReference type="ARBA" id="ARBA00001974"/>
    </source>
</evidence>
<dbReference type="InterPro" id="IPR036188">
    <property type="entry name" value="FAD/NAD-bd_sf"/>
</dbReference>
<evidence type="ECO:0000313" key="5">
    <source>
        <dbReference type="Proteomes" id="UP001631957"/>
    </source>
</evidence>
<reference evidence="4 5" key="1">
    <citation type="submission" date="2024-12" db="EMBL/GenBank/DDBJ databases">
        <title>Forecasting of Potato common scab and diversities of Pathogenic streptomyces spp. in china.</title>
        <authorList>
            <person name="Handique U."/>
            <person name="Wu J."/>
        </authorList>
    </citation>
    <scope>NUCLEOTIDE SEQUENCE [LARGE SCALE GENOMIC DNA]</scope>
    <source>
        <strain evidence="4 5">ZRIMU1530</strain>
    </source>
</reference>
<dbReference type="Pfam" id="PF01593">
    <property type="entry name" value="Amino_oxidase"/>
    <property type="match status" value="1"/>
</dbReference>
<dbReference type="SUPFAM" id="SSF51905">
    <property type="entry name" value="FAD/NAD(P)-binding domain"/>
    <property type="match status" value="1"/>
</dbReference>
<dbReference type="InterPro" id="IPR006311">
    <property type="entry name" value="TAT_signal"/>
</dbReference>
<dbReference type="InterPro" id="IPR001613">
    <property type="entry name" value="Flavin_amine_oxidase"/>
</dbReference>
<dbReference type="Gene3D" id="1.10.405.10">
    <property type="entry name" value="Guanine Nucleotide Dissociation Inhibitor, domain 1"/>
    <property type="match status" value="1"/>
</dbReference>
<dbReference type="PANTHER" id="PTHR10742">
    <property type="entry name" value="FLAVIN MONOAMINE OXIDASE"/>
    <property type="match status" value="1"/>
</dbReference>
<dbReference type="Gene3D" id="3.90.660.10">
    <property type="match status" value="1"/>
</dbReference>
<dbReference type="PRINTS" id="PR00757">
    <property type="entry name" value="AMINEOXDASEF"/>
</dbReference>
<dbReference type="EMBL" id="JBJVNI010000003">
    <property type="protein sequence ID" value="MFM9608286.1"/>
    <property type="molecule type" value="Genomic_DNA"/>
</dbReference>